<protein>
    <submittedName>
        <fullName evidence="1">Uncharacterized protein</fullName>
    </submittedName>
</protein>
<dbReference type="AlphaFoldDB" id="A0A1J8QWE2"/>
<comment type="caution">
    <text evidence="1">The sequence shown here is derived from an EMBL/GenBank/DDBJ whole genome shotgun (WGS) entry which is preliminary data.</text>
</comment>
<name>A0A1J8QWE2_9AGAM</name>
<sequence>MEDEAAESKACLNEADLQSMLKLSRVSRRTFAAQMKYQRLRTEELQLITSIMEDEAADLLANALPKLQSISLNACSSFLASVAGLSLHR</sequence>
<organism evidence="1 2">
    <name type="scientific">Rhizopogon vesiculosus</name>
    <dbReference type="NCBI Taxonomy" id="180088"/>
    <lineage>
        <taxon>Eukaryota</taxon>
        <taxon>Fungi</taxon>
        <taxon>Dikarya</taxon>
        <taxon>Basidiomycota</taxon>
        <taxon>Agaricomycotina</taxon>
        <taxon>Agaricomycetes</taxon>
        <taxon>Agaricomycetidae</taxon>
        <taxon>Boletales</taxon>
        <taxon>Suillineae</taxon>
        <taxon>Rhizopogonaceae</taxon>
        <taxon>Rhizopogon</taxon>
    </lineage>
</organism>
<dbReference type="Proteomes" id="UP000183567">
    <property type="component" value="Unassembled WGS sequence"/>
</dbReference>
<evidence type="ECO:0000313" key="1">
    <source>
        <dbReference type="EMBL" id="OJA13826.1"/>
    </source>
</evidence>
<proteinExistence type="predicted"/>
<keyword evidence="2" id="KW-1185">Reference proteome</keyword>
<reference evidence="1 2" key="1">
    <citation type="submission" date="2016-03" db="EMBL/GenBank/DDBJ databases">
        <title>Comparative genomics of the ectomycorrhizal sister species Rhizopogon vinicolor and Rhizopogon vesiculosus (Basidiomycota: Boletales) reveals a divergence of the mating type B locus.</title>
        <authorList>
            <person name="Mujic A.B."/>
            <person name="Kuo A."/>
            <person name="Tritt A."/>
            <person name="Lipzen A."/>
            <person name="Chen C."/>
            <person name="Johnson J."/>
            <person name="Sharma A."/>
            <person name="Barry K."/>
            <person name="Grigoriev I.V."/>
            <person name="Spatafora J.W."/>
        </authorList>
    </citation>
    <scope>NUCLEOTIDE SEQUENCE [LARGE SCALE GENOMIC DNA]</scope>
    <source>
        <strain evidence="1 2">AM-OR11-056</strain>
    </source>
</reference>
<evidence type="ECO:0000313" key="2">
    <source>
        <dbReference type="Proteomes" id="UP000183567"/>
    </source>
</evidence>
<dbReference type="EMBL" id="LVVM01004012">
    <property type="protein sequence ID" value="OJA13826.1"/>
    <property type="molecule type" value="Genomic_DNA"/>
</dbReference>
<dbReference type="OrthoDB" id="2667509at2759"/>
<gene>
    <name evidence="1" type="ORF">AZE42_00474</name>
</gene>
<accession>A0A1J8QWE2</accession>